<name>A0A0R0M7L7_9MICR</name>
<dbReference type="AlphaFoldDB" id="A0A0R0M7L7"/>
<dbReference type="EMBL" id="LGUB01000008">
    <property type="protein sequence ID" value="KRH95047.1"/>
    <property type="molecule type" value="Genomic_DNA"/>
</dbReference>
<comment type="caution">
    <text evidence="1">The sequence shown here is derived from an EMBL/GenBank/DDBJ whole genome shotgun (WGS) entry which is preliminary data.</text>
</comment>
<dbReference type="Proteomes" id="UP000051530">
    <property type="component" value="Unassembled WGS sequence"/>
</dbReference>
<proteinExistence type="predicted"/>
<keyword evidence="2" id="KW-1185">Reference proteome</keyword>
<accession>A0A0R0M7L7</accession>
<evidence type="ECO:0000313" key="1">
    <source>
        <dbReference type="EMBL" id="KRH95047.1"/>
    </source>
</evidence>
<reference evidence="1 2" key="1">
    <citation type="submission" date="2015-07" db="EMBL/GenBank/DDBJ databases">
        <title>The genome of Pseudoloma neurophilia, a relevant intracellular parasite of the zebrafish.</title>
        <authorList>
            <person name="Ndikumana S."/>
            <person name="Pelin A."/>
            <person name="Sanders J."/>
            <person name="Corradi N."/>
        </authorList>
    </citation>
    <scope>NUCLEOTIDE SEQUENCE [LARGE SCALE GENOMIC DNA]</scope>
    <source>
        <strain evidence="1 2">MK1</strain>
    </source>
</reference>
<gene>
    <name evidence="1" type="ORF">M153_3400014922</name>
</gene>
<dbReference type="VEuPathDB" id="MicrosporidiaDB:M153_3400014922"/>
<organism evidence="1 2">
    <name type="scientific">Pseudoloma neurophilia</name>
    <dbReference type="NCBI Taxonomy" id="146866"/>
    <lineage>
        <taxon>Eukaryota</taxon>
        <taxon>Fungi</taxon>
        <taxon>Fungi incertae sedis</taxon>
        <taxon>Microsporidia</taxon>
        <taxon>Pseudoloma</taxon>
    </lineage>
</organism>
<protein>
    <submittedName>
        <fullName evidence="1">Uncharacterized protein</fullName>
    </submittedName>
</protein>
<sequence length="40" mass="4731">MQSFSESPSEEKTRSSWINTFACKNSITSRQYRSFIVQRL</sequence>
<evidence type="ECO:0000313" key="2">
    <source>
        <dbReference type="Proteomes" id="UP000051530"/>
    </source>
</evidence>